<proteinExistence type="predicted"/>
<feature type="non-terminal residue" evidence="1">
    <location>
        <position position="137"/>
    </location>
</feature>
<name>X1LRJ8_9ZZZZ</name>
<dbReference type="EMBL" id="BARV01005906">
    <property type="protein sequence ID" value="GAI05010.1"/>
    <property type="molecule type" value="Genomic_DNA"/>
</dbReference>
<evidence type="ECO:0000313" key="1">
    <source>
        <dbReference type="EMBL" id="GAI05010.1"/>
    </source>
</evidence>
<comment type="caution">
    <text evidence="1">The sequence shown here is derived from an EMBL/GenBank/DDBJ whole genome shotgun (WGS) entry which is preliminary data.</text>
</comment>
<dbReference type="AlphaFoldDB" id="X1LRJ8"/>
<reference evidence="1" key="1">
    <citation type="journal article" date="2014" name="Front. Microbiol.">
        <title>High frequency of phylogenetically diverse reductive dehalogenase-homologous genes in deep subseafloor sedimentary metagenomes.</title>
        <authorList>
            <person name="Kawai M."/>
            <person name="Futagami T."/>
            <person name="Toyoda A."/>
            <person name="Takaki Y."/>
            <person name="Nishi S."/>
            <person name="Hori S."/>
            <person name="Arai W."/>
            <person name="Tsubouchi T."/>
            <person name="Morono Y."/>
            <person name="Uchiyama I."/>
            <person name="Ito T."/>
            <person name="Fujiyama A."/>
            <person name="Inagaki F."/>
            <person name="Takami H."/>
        </authorList>
    </citation>
    <scope>NUCLEOTIDE SEQUENCE</scope>
    <source>
        <strain evidence="1">Expedition CK06-06</strain>
    </source>
</reference>
<sequence length="137" mass="15947">MSVVEEVRRYTRQHYGNLISVCEPEFNARTKMWVAELKSDYPRIIPDDRATRKKLLKFLSLRQLGTIKLGENLQPVEATSRDTCLQNISSFLEMWQERAERIIVRASSDHFAQINEAQWVLAKVGMIISNLLQKNII</sequence>
<gene>
    <name evidence="1" type="ORF">S06H3_12020</name>
</gene>
<organism evidence="1">
    <name type="scientific">marine sediment metagenome</name>
    <dbReference type="NCBI Taxonomy" id="412755"/>
    <lineage>
        <taxon>unclassified sequences</taxon>
        <taxon>metagenomes</taxon>
        <taxon>ecological metagenomes</taxon>
    </lineage>
</organism>
<protein>
    <submittedName>
        <fullName evidence="1">Uncharacterized protein</fullName>
    </submittedName>
</protein>
<accession>X1LRJ8</accession>